<dbReference type="GO" id="GO:0005743">
    <property type="term" value="C:mitochondrial inner membrane"/>
    <property type="evidence" value="ECO:0007669"/>
    <property type="project" value="UniProtKB-SubCell"/>
</dbReference>
<dbReference type="InterPro" id="IPR000537">
    <property type="entry name" value="UbiA_prenyltransferase"/>
</dbReference>
<gene>
    <name evidence="10" type="ORF">Godav_006565</name>
</gene>
<keyword evidence="5 9" id="KW-0812">Transmembrane</keyword>
<comment type="pathway">
    <text evidence="9">Cofactor biosynthesis; ubiquinone biosynthesis.</text>
</comment>
<dbReference type="Gene3D" id="1.20.120.1780">
    <property type="entry name" value="UbiA prenyltransferase"/>
    <property type="match status" value="1"/>
</dbReference>
<keyword evidence="7 9" id="KW-0472">Membrane</keyword>
<dbReference type="PROSITE" id="PS00943">
    <property type="entry name" value="UBIA"/>
    <property type="match status" value="1"/>
</dbReference>
<organism evidence="10 11">
    <name type="scientific">Gossypium davidsonii</name>
    <name type="common">Davidson's cotton</name>
    <name type="synonym">Gossypium klotzschianum subsp. davidsonii</name>
    <dbReference type="NCBI Taxonomy" id="34287"/>
    <lineage>
        <taxon>Eukaryota</taxon>
        <taxon>Viridiplantae</taxon>
        <taxon>Streptophyta</taxon>
        <taxon>Embryophyta</taxon>
        <taxon>Tracheophyta</taxon>
        <taxon>Spermatophyta</taxon>
        <taxon>Magnoliopsida</taxon>
        <taxon>eudicotyledons</taxon>
        <taxon>Gunneridae</taxon>
        <taxon>Pentapetalae</taxon>
        <taxon>rosids</taxon>
        <taxon>malvids</taxon>
        <taxon>Malvales</taxon>
        <taxon>Malvaceae</taxon>
        <taxon>Malvoideae</taxon>
        <taxon>Gossypium</taxon>
    </lineage>
</organism>
<dbReference type="UniPathway" id="UPA00232"/>
<dbReference type="PANTHER" id="PTHR11048">
    <property type="entry name" value="PRENYLTRANSFERASES"/>
    <property type="match status" value="1"/>
</dbReference>
<feature type="transmembrane region" description="Helical" evidence="9">
    <location>
        <begin position="143"/>
        <end position="164"/>
    </location>
</feature>
<sequence length="398" mass="44031">MASFSVGGAHSSLRTPSLFPTPPTIRMLKHHPVLNCTPFFTTPSLFSPKNLSLRSSKHTAGIACMSTTTSPVGKDDQKLISGQPNEKVVQVSSWIDYLPKEIQPFAKLARVDKPIGTWFLIFPFAWSATLAAASGSIPDFRNLAVFACAAPFFRGAACTINDFFDRDFDKKVERTKERPMASGAVTPFQGLCFFAFQLLLSHGIFLQLTNYSWIIEAAFIFLSCTYPLMKRLTYWVQAYLGLTINWGAILGWYAVKGSLQPSIVLPLFLSGCFWTILYDTIYAHQDKEDDVKVGIKSTALKFGESTKEWITGFAIASIGTLALTAYNAALGRPFYVFLAAASGQLAWQIRTVNLSSAADCNRKYVNVFRFKVFGIGFVSNKWFGVLILSGILLGRVFS</sequence>
<comment type="cofactor">
    <cofactor evidence="1 9">
        <name>Mg(2+)</name>
        <dbReference type="ChEBI" id="CHEBI:18420"/>
    </cofactor>
</comment>
<dbReference type="CDD" id="cd13959">
    <property type="entry name" value="PT_UbiA_COQ2"/>
    <property type="match status" value="1"/>
</dbReference>
<evidence type="ECO:0000256" key="1">
    <source>
        <dbReference type="ARBA" id="ARBA00001946"/>
    </source>
</evidence>
<dbReference type="GO" id="GO:0008412">
    <property type="term" value="F:4-hydroxybenzoate polyprenyltransferase activity"/>
    <property type="evidence" value="ECO:0007669"/>
    <property type="project" value="UniProtKB-EC"/>
</dbReference>
<dbReference type="FunFam" id="1.10.357.140:FF:000003">
    <property type="entry name" value="4-hydroxybenzoate polyprenyltransferase, mitochondrial"/>
    <property type="match status" value="1"/>
</dbReference>
<dbReference type="Proteomes" id="UP000593561">
    <property type="component" value="Unassembled WGS sequence"/>
</dbReference>
<dbReference type="GO" id="GO:0102930">
    <property type="term" value="F:4-hydroxybenzoate geranyltransferase activity"/>
    <property type="evidence" value="ECO:0007669"/>
    <property type="project" value="UniProtKB-EC"/>
</dbReference>
<dbReference type="EC" id="2.5.1.39" evidence="9"/>
<evidence type="ECO:0000256" key="5">
    <source>
        <dbReference type="ARBA" id="ARBA00022692"/>
    </source>
</evidence>
<dbReference type="PANTHER" id="PTHR11048:SF40">
    <property type="entry name" value="4-HYDROXYBENZOATE POLYPRENYLTRANSFERASE, MITOCHONDRIAL-LIKE ISOFORM X1"/>
    <property type="match status" value="1"/>
</dbReference>
<keyword evidence="6 9" id="KW-1133">Transmembrane helix</keyword>
<protein>
    <recommendedName>
        <fullName evidence="9">4-hydroxybenzoate polyprenyltransferase, mitochondrial</fullName>
        <shortName evidence="9">4-HB polyprenyltransferase</shortName>
        <ecNumber evidence="9">2.5.1.39</ecNumber>
    </recommendedName>
    <alternativeName>
        <fullName evidence="9">Para-hydroxybenzoate--polyprenyltransferase</fullName>
        <shortName evidence="9">PHB:PPT</shortName>
        <shortName evidence="9">PHB:polyprenyltransferase</shortName>
    </alternativeName>
</protein>
<dbReference type="HAMAP" id="MF_01635">
    <property type="entry name" value="UbiA"/>
    <property type="match status" value="1"/>
</dbReference>
<dbReference type="InterPro" id="IPR006370">
    <property type="entry name" value="HB_polyprenyltransferase-like"/>
</dbReference>
<feature type="transmembrane region" description="Helical" evidence="9">
    <location>
        <begin position="261"/>
        <end position="278"/>
    </location>
</feature>
<dbReference type="GO" id="GO:0008299">
    <property type="term" value="P:isoprenoid biosynthetic process"/>
    <property type="evidence" value="ECO:0007669"/>
    <property type="project" value="UniProtKB-UniRule"/>
</dbReference>
<feature type="transmembrane region" description="Helical" evidence="9">
    <location>
        <begin position="211"/>
        <end position="229"/>
    </location>
</feature>
<keyword evidence="9" id="KW-0496">Mitochondrion</keyword>
<keyword evidence="9" id="KW-0831">Ubiquinone biosynthesis</keyword>
<accession>A0A7J8S463</accession>
<feature type="transmembrane region" description="Helical" evidence="9">
    <location>
        <begin position="115"/>
        <end position="137"/>
    </location>
</feature>
<evidence type="ECO:0000256" key="3">
    <source>
        <dbReference type="ARBA" id="ARBA00005985"/>
    </source>
</evidence>
<reference evidence="10 11" key="1">
    <citation type="journal article" date="2019" name="Genome Biol. Evol.">
        <title>Insights into the evolution of the New World diploid cottons (Gossypium, subgenus Houzingenia) based on genome sequencing.</title>
        <authorList>
            <person name="Grover C.E."/>
            <person name="Arick M.A. 2nd"/>
            <person name="Thrash A."/>
            <person name="Conover J.L."/>
            <person name="Sanders W.S."/>
            <person name="Peterson D.G."/>
            <person name="Frelichowski J.E."/>
            <person name="Scheffler J.A."/>
            <person name="Scheffler B.E."/>
            <person name="Wendel J.F."/>
        </authorList>
    </citation>
    <scope>NUCLEOTIDE SEQUENCE [LARGE SCALE GENOMIC DNA]</scope>
    <source>
        <strain evidence="10">27</strain>
        <tissue evidence="10">Leaf</tissue>
    </source>
</reference>
<evidence type="ECO:0000313" key="10">
    <source>
        <dbReference type="EMBL" id="MBA0620898.1"/>
    </source>
</evidence>
<comment type="catalytic activity">
    <reaction evidence="8">
        <text>4-hydroxybenzoate + (2E)-geranyl diphosphate = 3-geranyl-4-hydroxybenzoate + diphosphate</text>
        <dbReference type="Rhea" id="RHEA:27854"/>
        <dbReference type="ChEBI" id="CHEBI:17879"/>
        <dbReference type="ChEBI" id="CHEBI:33019"/>
        <dbReference type="ChEBI" id="CHEBI:58057"/>
        <dbReference type="ChEBI" id="CHEBI:60878"/>
        <dbReference type="EC" id="2.5.1.93"/>
    </reaction>
</comment>
<dbReference type="InterPro" id="IPR030470">
    <property type="entry name" value="UbiA_prenylTrfase_CS"/>
</dbReference>
<dbReference type="InterPro" id="IPR044878">
    <property type="entry name" value="UbiA_sf"/>
</dbReference>
<keyword evidence="11" id="KW-1185">Reference proteome</keyword>
<dbReference type="InterPro" id="IPR039653">
    <property type="entry name" value="Prenyltransferase"/>
</dbReference>
<keyword evidence="9" id="KW-0999">Mitochondrion inner membrane</keyword>
<feature type="transmembrane region" description="Helical" evidence="9">
    <location>
        <begin position="185"/>
        <end position="205"/>
    </location>
</feature>
<keyword evidence="4 9" id="KW-0808">Transferase</keyword>
<feature type="transmembrane region" description="Helical" evidence="9">
    <location>
        <begin position="309"/>
        <end position="328"/>
    </location>
</feature>
<dbReference type="EMBL" id="JABFAC010000008">
    <property type="protein sequence ID" value="MBA0620898.1"/>
    <property type="molecule type" value="Genomic_DNA"/>
</dbReference>
<comment type="caution">
    <text evidence="10">The sequence shown here is derived from an EMBL/GenBank/DDBJ whole genome shotgun (WGS) entry which is preliminary data.</text>
</comment>
<keyword evidence="9" id="KW-0414">Isoprene biosynthesis</keyword>
<dbReference type="NCBIfam" id="TIGR01474">
    <property type="entry name" value="ubiA_proteo"/>
    <property type="match status" value="1"/>
</dbReference>
<feature type="transmembrane region" description="Helical" evidence="9">
    <location>
        <begin position="236"/>
        <end position="255"/>
    </location>
</feature>
<dbReference type="AlphaFoldDB" id="A0A7J8S463"/>
<evidence type="ECO:0000256" key="4">
    <source>
        <dbReference type="ARBA" id="ARBA00022679"/>
    </source>
</evidence>
<evidence type="ECO:0000256" key="2">
    <source>
        <dbReference type="ARBA" id="ARBA00004141"/>
    </source>
</evidence>
<comment type="function">
    <text evidence="9">Catalyzes the prenylation of para-hydroxybenzoate (PHB) with an all-trans polyprenyl group. Mediates the second step in the final reaction sequence of coenzyme Q (CoQ) biosynthesis, which is the condensation of the polyisoprenoid side chain with PHB, generating the first membrane-bound Q intermediate.</text>
</comment>
<evidence type="ECO:0000313" key="11">
    <source>
        <dbReference type="Proteomes" id="UP000593561"/>
    </source>
</evidence>
<dbReference type="Pfam" id="PF01040">
    <property type="entry name" value="UbiA"/>
    <property type="match status" value="1"/>
</dbReference>
<evidence type="ECO:0000256" key="6">
    <source>
        <dbReference type="ARBA" id="ARBA00022989"/>
    </source>
</evidence>
<evidence type="ECO:0000256" key="8">
    <source>
        <dbReference type="ARBA" id="ARBA00050283"/>
    </source>
</evidence>
<feature type="transmembrane region" description="Helical" evidence="9">
    <location>
        <begin position="372"/>
        <end position="393"/>
    </location>
</feature>
<dbReference type="GO" id="GO:0006744">
    <property type="term" value="P:ubiquinone biosynthetic process"/>
    <property type="evidence" value="ECO:0007669"/>
    <property type="project" value="UniProtKB-UniRule"/>
</dbReference>
<evidence type="ECO:0000256" key="9">
    <source>
        <dbReference type="HAMAP-Rule" id="MF_03189"/>
    </source>
</evidence>
<proteinExistence type="inferred from homology"/>
<dbReference type="FunFam" id="1.20.120.1780:FF:000001">
    <property type="entry name" value="4-hydroxybenzoate octaprenyltransferase"/>
    <property type="match status" value="1"/>
</dbReference>
<dbReference type="Gene3D" id="1.10.357.140">
    <property type="entry name" value="UbiA prenyltransferase"/>
    <property type="match status" value="1"/>
</dbReference>
<comment type="catalytic activity">
    <reaction evidence="9">
        <text>an all-trans-polyprenyl diphosphate + 4-hydroxybenzoate = a 4-hydroxy-3-(all-trans-polyprenyl)benzoate + diphosphate</text>
        <dbReference type="Rhea" id="RHEA:44504"/>
        <dbReference type="Rhea" id="RHEA-COMP:9514"/>
        <dbReference type="Rhea" id="RHEA-COMP:9564"/>
        <dbReference type="ChEBI" id="CHEBI:17879"/>
        <dbReference type="ChEBI" id="CHEBI:33019"/>
        <dbReference type="ChEBI" id="CHEBI:58914"/>
        <dbReference type="ChEBI" id="CHEBI:78396"/>
        <dbReference type="EC" id="2.5.1.39"/>
    </reaction>
</comment>
<evidence type="ECO:0000256" key="7">
    <source>
        <dbReference type="ARBA" id="ARBA00023136"/>
    </source>
</evidence>
<comment type="similarity">
    <text evidence="3 9">Belongs to the UbiA prenyltransferase family.</text>
</comment>
<name>A0A7J8S463_GOSDV</name>
<comment type="subcellular location">
    <subcellularLocation>
        <location evidence="2">Membrane</location>
        <topology evidence="2">Multi-pass membrane protein</topology>
    </subcellularLocation>
    <subcellularLocation>
        <location evidence="9">Mitochondrion inner membrane</location>
        <topology evidence="9">Multi-pass membrane protein</topology>
        <orientation evidence="9">Matrix side</orientation>
    </subcellularLocation>
</comment>